<keyword evidence="7" id="KW-1015">Disulfide bond</keyword>
<dbReference type="GO" id="GO:0046872">
    <property type="term" value="F:metal ion binding"/>
    <property type="evidence" value="ECO:0007669"/>
    <property type="project" value="UniProtKB-KW"/>
</dbReference>
<evidence type="ECO:0000256" key="3">
    <source>
        <dbReference type="ARBA" id="ARBA00022723"/>
    </source>
</evidence>
<dbReference type="OrthoDB" id="3039123at2759"/>
<gene>
    <name evidence="9" type="ORF">M421DRAFT_2932</name>
</gene>
<protein>
    <recommendedName>
        <fullName evidence="8">Carboxylic ester hydrolase</fullName>
        <ecNumber evidence="8">3.1.1.-</ecNumber>
    </recommendedName>
</protein>
<keyword evidence="6" id="KW-0106">Calcium</keyword>
<comment type="similarity">
    <text evidence="1 8">Belongs to the tannase family.</text>
</comment>
<organism evidence="9 10">
    <name type="scientific">Didymella exigua CBS 183.55</name>
    <dbReference type="NCBI Taxonomy" id="1150837"/>
    <lineage>
        <taxon>Eukaryota</taxon>
        <taxon>Fungi</taxon>
        <taxon>Dikarya</taxon>
        <taxon>Ascomycota</taxon>
        <taxon>Pezizomycotina</taxon>
        <taxon>Dothideomycetes</taxon>
        <taxon>Pleosporomycetidae</taxon>
        <taxon>Pleosporales</taxon>
        <taxon>Pleosporineae</taxon>
        <taxon>Didymellaceae</taxon>
        <taxon>Didymella</taxon>
    </lineage>
</organism>
<keyword evidence="4" id="KW-0732">Signal</keyword>
<evidence type="ECO:0000256" key="4">
    <source>
        <dbReference type="ARBA" id="ARBA00022729"/>
    </source>
</evidence>
<evidence type="ECO:0000256" key="2">
    <source>
        <dbReference type="ARBA" id="ARBA00022487"/>
    </source>
</evidence>
<dbReference type="Proteomes" id="UP000800082">
    <property type="component" value="Unassembled WGS sequence"/>
</dbReference>
<dbReference type="RefSeq" id="XP_033451687.1">
    <property type="nucleotide sequence ID" value="XM_033589040.1"/>
</dbReference>
<keyword evidence="5 8" id="KW-0378">Hydrolase</keyword>
<evidence type="ECO:0000256" key="1">
    <source>
        <dbReference type="ARBA" id="ARBA00006249"/>
    </source>
</evidence>
<proteinExistence type="inferred from homology"/>
<keyword evidence="3" id="KW-0479">Metal-binding</keyword>
<evidence type="ECO:0000313" key="10">
    <source>
        <dbReference type="Proteomes" id="UP000800082"/>
    </source>
</evidence>
<dbReference type="GeneID" id="54346687"/>
<dbReference type="InterPro" id="IPR029058">
    <property type="entry name" value="AB_hydrolase_fold"/>
</dbReference>
<dbReference type="AlphaFoldDB" id="A0A6A5RV35"/>
<dbReference type="PANTHER" id="PTHR33938">
    <property type="entry name" value="FERULOYL ESTERASE B-RELATED"/>
    <property type="match status" value="1"/>
</dbReference>
<evidence type="ECO:0000256" key="5">
    <source>
        <dbReference type="ARBA" id="ARBA00022801"/>
    </source>
</evidence>
<evidence type="ECO:0000313" key="9">
    <source>
        <dbReference type="EMBL" id="KAF1931439.1"/>
    </source>
</evidence>
<reference evidence="9" key="1">
    <citation type="journal article" date="2020" name="Stud. Mycol.">
        <title>101 Dothideomycetes genomes: a test case for predicting lifestyles and emergence of pathogens.</title>
        <authorList>
            <person name="Haridas S."/>
            <person name="Albert R."/>
            <person name="Binder M."/>
            <person name="Bloem J."/>
            <person name="Labutti K."/>
            <person name="Salamov A."/>
            <person name="Andreopoulos B."/>
            <person name="Baker S."/>
            <person name="Barry K."/>
            <person name="Bills G."/>
            <person name="Bluhm B."/>
            <person name="Cannon C."/>
            <person name="Castanera R."/>
            <person name="Culley D."/>
            <person name="Daum C."/>
            <person name="Ezra D."/>
            <person name="Gonzalez J."/>
            <person name="Henrissat B."/>
            <person name="Kuo A."/>
            <person name="Liang C."/>
            <person name="Lipzen A."/>
            <person name="Lutzoni F."/>
            <person name="Magnuson J."/>
            <person name="Mondo S."/>
            <person name="Nolan M."/>
            <person name="Ohm R."/>
            <person name="Pangilinan J."/>
            <person name="Park H.-J."/>
            <person name="Ramirez L."/>
            <person name="Alfaro M."/>
            <person name="Sun H."/>
            <person name="Tritt A."/>
            <person name="Yoshinaga Y."/>
            <person name="Zwiers L.-H."/>
            <person name="Turgeon B."/>
            <person name="Goodwin S."/>
            <person name="Spatafora J."/>
            <person name="Crous P."/>
            <person name="Grigoriev I."/>
        </authorList>
    </citation>
    <scope>NUCLEOTIDE SEQUENCE</scope>
    <source>
        <strain evidence="9">CBS 183.55</strain>
    </source>
</reference>
<keyword evidence="10" id="KW-1185">Reference proteome</keyword>
<dbReference type="EC" id="3.1.1.-" evidence="8"/>
<sequence>MSTPASSFQHGSSTSGQQFLWRPVDYSYWSGSAQGGRQGFVLAQRYPDAYDSIAAAAPALNWAQFIPAASWAQVTLSITGQYPPKCEIDALTAATIAACDPLDGVTDDNFSDTSRCSFDPLISILCRTNGTCTGLPIGLGEAWFRLFVKKDLDWNRTKIASVNEYARSFHDGVQEDAGGKILTYHGLADGLISTTDTEDYYNRVNITTSGINEFFHYFEVPGLAHCSGGHVGQPTLTLQALVDWVECNIAPEMLYIDFNDSNGTQRGRISCPYPEKAGLKEKGLDVTKRESWVCALK</sequence>
<dbReference type="InterPro" id="IPR011118">
    <property type="entry name" value="Tannase/feruloyl_esterase"/>
</dbReference>
<evidence type="ECO:0000256" key="6">
    <source>
        <dbReference type="ARBA" id="ARBA00022837"/>
    </source>
</evidence>
<dbReference type="GO" id="GO:0030600">
    <property type="term" value="F:feruloyl esterase activity"/>
    <property type="evidence" value="ECO:0007669"/>
    <property type="project" value="UniProtKB-ARBA"/>
</dbReference>
<dbReference type="PANTHER" id="PTHR33938:SF13">
    <property type="entry name" value="CARBOXYLIC ESTER HYDROLASE"/>
    <property type="match status" value="1"/>
</dbReference>
<dbReference type="SUPFAM" id="SSF53474">
    <property type="entry name" value="alpha/beta-Hydrolases"/>
    <property type="match status" value="1"/>
</dbReference>
<dbReference type="Pfam" id="PF07519">
    <property type="entry name" value="Tannase"/>
    <property type="match status" value="2"/>
</dbReference>
<keyword evidence="2" id="KW-0719">Serine esterase</keyword>
<evidence type="ECO:0000256" key="7">
    <source>
        <dbReference type="ARBA" id="ARBA00023157"/>
    </source>
</evidence>
<evidence type="ECO:0000256" key="8">
    <source>
        <dbReference type="RuleBase" id="RU361238"/>
    </source>
</evidence>
<accession>A0A6A5RV35</accession>
<dbReference type="EMBL" id="ML978961">
    <property type="protein sequence ID" value="KAF1931439.1"/>
    <property type="molecule type" value="Genomic_DNA"/>
</dbReference>
<name>A0A6A5RV35_9PLEO</name>